<dbReference type="PROSITE" id="PS51704">
    <property type="entry name" value="GP_PDE"/>
    <property type="match status" value="1"/>
</dbReference>
<dbReference type="CDD" id="cd08567">
    <property type="entry name" value="GDPD_SpGDE_like"/>
    <property type="match status" value="1"/>
</dbReference>
<sequence length="299" mass="34279">MKKLLFLLLISLSTACQNNPKTMEVPNESFDIQGHRGCRGLLPENTIPAFLKAIDIGVNTLELDVVVSKDKQLVVSHEPYLSPTICKGLEGEDFDNEKKYNLYQMTYEEISRCDCGSKGNPRFPEQEKMKVSKPLLAEVIDTVEKYLKDKNLSPVKYNIETKSQPETDNIAHPAPAEFANLLYELVKQKGMLERTTIQSFDIRTLQEVKKVDEKISLALLVAEKPYFEQNIKELGFKPAIYSPYYILVTDTLVDYCRKEQIKLIPWTINDYETMLKLKKQGVDGIITDYPDRAMKLLEK</sequence>
<dbReference type="InterPro" id="IPR030395">
    <property type="entry name" value="GP_PDE_dom"/>
</dbReference>
<name>A0A1I2B1F1_9BACT</name>
<dbReference type="PROSITE" id="PS51257">
    <property type="entry name" value="PROKAR_LIPOPROTEIN"/>
    <property type="match status" value="1"/>
</dbReference>
<keyword evidence="1" id="KW-0732">Signal</keyword>
<evidence type="ECO:0000313" key="4">
    <source>
        <dbReference type="Proteomes" id="UP000199513"/>
    </source>
</evidence>
<dbReference type="Pfam" id="PF03009">
    <property type="entry name" value="GDPD"/>
    <property type="match status" value="1"/>
</dbReference>
<dbReference type="PANTHER" id="PTHR46211:SF14">
    <property type="entry name" value="GLYCEROPHOSPHODIESTER PHOSPHODIESTERASE"/>
    <property type="match status" value="1"/>
</dbReference>
<organism evidence="3 4">
    <name type="scientific">Thermoflexibacter ruber</name>
    <dbReference type="NCBI Taxonomy" id="1003"/>
    <lineage>
        <taxon>Bacteria</taxon>
        <taxon>Pseudomonadati</taxon>
        <taxon>Bacteroidota</taxon>
        <taxon>Cytophagia</taxon>
        <taxon>Cytophagales</taxon>
        <taxon>Thermoflexibacteraceae</taxon>
        <taxon>Thermoflexibacter</taxon>
    </lineage>
</organism>
<proteinExistence type="predicted"/>
<dbReference type="STRING" id="1003.SAMN04488541_100265"/>
<dbReference type="Gene3D" id="3.20.20.190">
    <property type="entry name" value="Phosphatidylinositol (PI) phosphodiesterase"/>
    <property type="match status" value="1"/>
</dbReference>
<feature type="signal peptide" evidence="1">
    <location>
        <begin position="1"/>
        <end position="18"/>
    </location>
</feature>
<evidence type="ECO:0000259" key="2">
    <source>
        <dbReference type="PROSITE" id="PS51704"/>
    </source>
</evidence>
<dbReference type="SUPFAM" id="SSF51695">
    <property type="entry name" value="PLC-like phosphodiesterases"/>
    <property type="match status" value="1"/>
</dbReference>
<dbReference type="RefSeq" id="WP_091538755.1">
    <property type="nucleotide sequence ID" value="NZ_FONY01000002.1"/>
</dbReference>
<evidence type="ECO:0000313" key="3">
    <source>
        <dbReference type="EMBL" id="SFE48990.1"/>
    </source>
</evidence>
<keyword evidence="4" id="KW-1185">Reference proteome</keyword>
<gene>
    <name evidence="3" type="ORF">SAMN04488541_100265</name>
</gene>
<dbReference type="OrthoDB" id="384721at2"/>
<dbReference type="AlphaFoldDB" id="A0A1I2B1F1"/>
<accession>A0A1I2B1F1</accession>
<feature type="chain" id="PRO_5011641128" evidence="1">
    <location>
        <begin position="19"/>
        <end position="299"/>
    </location>
</feature>
<protein>
    <submittedName>
        <fullName evidence="3">Glycerophosphoryl diester phosphodiesterase</fullName>
    </submittedName>
</protein>
<reference evidence="3 4" key="1">
    <citation type="submission" date="2016-10" db="EMBL/GenBank/DDBJ databases">
        <authorList>
            <person name="de Groot N.N."/>
        </authorList>
    </citation>
    <scope>NUCLEOTIDE SEQUENCE [LARGE SCALE GENOMIC DNA]</scope>
    <source>
        <strain>GEY</strain>
        <strain evidence="4">DSM 9560</strain>
    </source>
</reference>
<dbReference type="PANTHER" id="PTHR46211">
    <property type="entry name" value="GLYCEROPHOSPHORYL DIESTER PHOSPHODIESTERASE"/>
    <property type="match status" value="1"/>
</dbReference>
<dbReference type="InterPro" id="IPR017946">
    <property type="entry name" value="PLC-like_Pdiesterase_TIM-brl"/>
</dbReference>
<dbReference type="GO" id="GO:0006629">
    <property type="term" value="P:lipid metabolic process"/>
    <property type="evidence" value="ECO:0007669"/>
    <property type="project" value="InterPro"/>
</dbReference>
<dbReference type="GO" id="GO:0008081">
    <property type="term" value="F:phosphoric diester hydrolase activity"/>
    <property type="evidence" value="ECO:0007669"/>
    <property type="project" value="InterPro"/>
</dbReference>
<evidence type="ECO:0000256" key="1">
    <source>
        <dbReference type="SAM" id="SignalP"/>
    </source>
</evidence>
<dbReference type="Proteomes" id="UP000199513">
    <property type="component" value="Unassembled WGS sequence"/>
</dbReference>
<feature type="domain" description="GP-PDE" evidence="2">
    <location>
        <begin position="30"/>
        <end position="297"/>
    </location>
</feature>
<dbReference type="EMBL" id="FONY01000002">
    <property type="protein sequence ID" value="SFE48990.1"/>
    <property type="molecule type" value="Genomic_DNA"/>
</dbReference>